<feature type="region of interest" description="Disordered" evidence="8">
    <location>
        <begin position="168"/>
        <end position="196"/>
    </location>
</feature>
<dbReference type="GO" id="GO:0051603">
    <property type="term" value="P:proteolysis involved in protein catabolic process"/>
    <property type="evidence" value="ECO:0007669"/>
    <property type="project" value="TreeGrafter"/>
</dbReference>
<keyword evidence="4" id="KW-0479">Metal-binding</keyword>
<dbReference type="Pfam" id="PF00675">
    <property type="entry name" value="Peptidase_M16"/>
    <property type="match status" value="1"/>
</dbReference>
<evidence type="ECO:0000259" key="9">
    <source>
        <dbReference type="Pfam" id="PF00675"/>
    </source>
</evidence>
<sequence>MESSAGTASENGVKMRYENIKKSPNDKRVYKGLILNNDMKVLLTSDSTTDRSAVGLYVNVGFMSDPAELPGLAHLCERMLVHGTEKYPNENEYTSYLSQHGGAWDAATELDYTTYLFNIIPDKLEGALDRFSQFFLKPLFTESMMDLEINAINSEHERNIAKDCRRAEQLGRSSADPQHPYSKFGTGNRETLDVNPKKNGINVRNELLKFHGTWYSANIMTLCVLGKAF</sequence>
<dbReference type="PANTHER" id="PTHR43690">
    <property type="entry name" value="NARDILYSIN"/>
    <property type="match status" value="1"/>
</dbReference>
<evidence type="ECO:0000256" key="5">
    <source>
        <dbReference type="ARBA" id="ARBA00022801"/>
    </source>
</evidence>
<dbReference type="PANTHER" id="PTHR43690:SF18">
    <property type="entry name" value="INSULIN-DEGRADING ENZYME-RELATED"/>
    <property type="match status" value="1"/>
</dbReference>
<name>A0A9R1TNB2_9HYME</name>
<keyword evidence="5" id="KW-0378">Hydrolase</keyword>
<dbReference type="OrthoDB" id="952271at2759"/>
<dbReference type="GO" id="GO:0005739">
    <property type="term" value="C:mitochondrion"/>
    <property type="evidence" value="ECO:0007669"/>
    <property type="project" value="TreeGrafter"/>
</dbReference>
<dbReference type="AlphaFoldDB" id="A0A9R1TNB2"/>
<keyword evidence="7" id="KW-0482">Metalloprotease</keyword>
<protein>
    <submittedName>
        <fullName evidence="11">Insulin-degrading enzyme-like</fullName>
    </submittedName>
</protein>
<organism evidence="10 11">
    <name type="scientific">Fopius arisanus</name>
    <dbReference type="NCBI Taxonomy" id="64838"/>
    <lineage>
        <taxon>Eukaryota</taxon>
        <taxon>Metazoa</taxon>
        <taxon>Ecdysozoa</taxon>
        <taxon>Arthropoda</taxon>
        <taxon>Hexapoda</taxon>
        <taxon>Insecta</taxon>
        <taxon>Pterygota</taxon>
        <taxon>Neoptera</taxon>
        <taxon>Endopterygota</taxon>
        <taxon>Hymenoptera</taxon>
        <taxon>Apocrita</taxon>
        <taxon>Ichneumonoidea</taxon>
        <taxon>Braconidae</taxon>
        <taxon>Opiinae</taxon>
        <taxon>Fopius</taxon>
    </lineage>
</organism>
<evidence type="ECO:0000256" key="2">
    <source>
        <dbReference type="ARBA" id="ARBA00007261"/>
    </source>
</evidence>
<feature type="domain" description="Peptidase M16 N-terminal" evidence="9">
    <location>
        <begin position="40"/>
        <end position="177"/>
    </location>
</feature>
<evidence type="ECO:0000256" key="4">
    <source>
        <dbReference type="ARBA" id="ARBA00022723"/>
    </source>
</evidence>
<comment type="cofactor">
    <cofactor evidence="1">
        <name>Zn(2+)</name>
        <dbReference type="ChEBI" id="CHEBI:29105"/>
    </cofactor>
</comment>
<dbReference type="GO" id="GO:0004222">
    <property type="term" value="F:metalloendopeptidase activity"/>
    <property type="evidence" value="ECO:0007669"/>
    <property type="project" value="UniProtKB-ARBA"/>
</dbReference>
<comment type="similarity">
    <text evidence="2">Belongs to the peptidase M16 family.</text>
</comment>
<dbReference type="Proteomes" id="UP000694866">
    <property type="component" value="Unplaced"/>
</dbReference>
<dbReference type="GO" id="GO:0005829">
    <property type="term" value="C:cytosol"/>
    <property type="evidence" value="ECO:0007669"/>
    <property type="project" value="TreeGrafter"/>
</dbReference>
<evidence type="ECO:0000256" key="8">
    <source>
        <dbReference type="SAM" id="MobiDB-lite"/>
    </source>
</evidence>
<keyword evidence="3" id="KW-0645">Protease</keyword>
<dbReference type="GO" id="GO:0046872">
    <property type="term" value="F:metal ion binding"/>
    <property type="evidence" value="ECO:0007669"/>
    <property type="project" value="UniProtKB-KW"/>
</dbReference>
<dbReference type="InterPro" id="IPR011765">
    <property type="entry name" value="Pept_M16_N"/>
</dbReference>
<dbReference type="RefSeq" id="XP_011312073.1">
    <property type="nucleotide sequence ID" value="XM_011313771.1"/>
</dbReference>
<evidence type="ECO:0000256" key="1">
    <source>
        <dbReference type="ARBA" id="ARBA00001947"/>
    </source>
</evidence>
<proteinExistence type="inferred from homology"/>
<dbReference type="InterPro" id="IPR050626">
    <property type="entry name" value="Peptidase_M16"/>
</dbReference>
<dbReference type="SUPFAM" id="SSF63411">
    <property type="entry name" value="LuxS/MPP-like metallohydrolase"/>
    <property type="match status" value="1"/>
</dbReference>
<dbReference type="FunFam" id="3.30.830.10:FF:000012">
    <property type="entry name" value="Protease 3"/>
    <property type="match status" value="1"/>
</dbReference>
<evidence type="ECO:0000256" key="6">
    <source>
        <dbReference type="ARBA" id="ARBA00022833"/>
    </source>
</evidence>
<evidence type="ECO:0000313" key="10">
    <source>
        <dbReference type="Proteomes" id="UP000694866"/>
    </source>
</evidence>
<keyword evidence="6" id="KW-0862">Zinc</keyword>
<dbReference type="Gene3D" id="3.30.830.10">
    <property type="entry name" value="Metalloenzyme, LuxS/M16 peptidase-like"/>
    <property type="match status" value="1"/>
</dbReference>
<evidence type="ECO:0000313" key="11">
    <source>
        <dbReference type="RefSeq" id="XP_011312073.1"/>
    </source>
</evidence>
<dbReference type="GO" id="GO:0043171">
    <property type="term" value="P:peptide catabolic process"/>
    <property type="evidence" value="ECO:0007669"/>
    <property type="project" value="TreeGrafter"/>
</dbReference>
<dbReference type="KEGG" id="fas:105271941"/>
<evidence type="ECO:0000256" key="7">
    <source>
        <dbReference type="ARBA" id="ARBA00023049"/>
    </source>
</evidence>
<gene>
    <name evidence="11" type="primary">LOC105271941</name>
</gene>
<dbReference type="InterPro" id="IPR011249">
    <property type="entry name" value="Metalloenz_LuxS/M16"/>
</dbReference>
<reference evidence="11" key="1">
    <citation type="submission" date="2025-08" db="UniProtKB">
        <authorList>
            <consortium name="RefSeq"/>
        </authorList>
    </citation>
    <scope>IDENTIFICATION</scope>
    <source>
        <strain evidence="11">USDA-PBARC FA_bdor</strain>
        <tissue evidence="11">Whole organism</tissue>
    </source>
</reference>
<dbReference type="GeneID" id="105271941"/>
<accession>A0A9R1TNB2</accession>
<keyword evidence="10" id="KW-1185">Reference proteome</keyword>
<evidence type="ECO:0000256" key="3">
    <source>
        <dbReference type="ARBA" id="ARBA00022670"/>
    </source>
</evidence>